<proteinExistence type="predicted"/>
<feature type="compositionally biased region" description="Polar residues" evidence="5">
    <location>
        <begin position="888"/>
        <end position="903"/>
    </location>
</feature>
<name>A0A3B3TUF5_9TELE</name>
<feature type="compositionally biased region" description="Basic and acidic residues" evidence="5">
    <location>
        <begin position="700"/>
        <end position="714"/>
    </location>
</feature>
<feature type="region of interest" description="Disordered" evidence="5">
    <location>
        <begin position="813"/>
        <end position="983"/>
    </location>
</feature>
<feature type="domain" description="C2H2-type" evidence="6">
    <location>
        <begin position="1087"/>
        <end position="1115"/>
    </location>
</feature>
<dbReference type="PROSITE" id="PS00028">
    <property type="entry name" value="ZINC_FINGER_C2H2_1"/>
    <property type="match status" value="6"/>
</dbReference>
<feature type="region of interest" description="Disordered" evidence="5">
    <location>
        <begin position="57"/>
        <end position="183"/>
    </location>
</feature>
<feature type="domain" description="C2H2-type" evidence="6">
    <location>
        <begin position="265"/>
        <end position="292"/>
    </location>
</feature>
<dbReference type="PROSITE" id="PS50157">
    <property type="entry name" value="ZINC_FINGER_C2H2_2"/>
    <property type="match status" value="5"/>
</dbReference>
<feature type="region of interest" description="Disordered" evidence="5">
    <location>
        <begin position="1410"/>
        <end position="1437"/>
    </location>
</feature>
<feature type="region of interest" description="Disordered" evidence="5">
    <location>
        <begin position="1467"/>
        <end position="1515"/>
    </location>
</feature>
<dbReference type="Proteomes" id="UP000261500">
    <property type="component" value="Unplaced"/>
</dbReference>
<dbReference type="InterPro" id="IPR013087">
    <property type="entry name" value="Znf_C2H2_type"/>
</dbReference>
<evidence type="ECO:0000256" key="3">
    <source>
        <dbReference type="ARBA" id="ARBA00022833"/>
    </source>
</evidence>
<dbReference type="PANTHER" id="PTHR47272">
    <property type="entry name" value="DDE_TNP_1_7 DOMAIN-CONTAINING PROTEIN"/>
    <property type="match status" value="1"/>
</dbReference>
<feature type="compositionally biased region" description="Polar residues" evidence="5">
    <location>
        <begin position="1700"/>
        <end position="1710"/>
    </location>
</feature>
<sequence length="2248" mass="248671">MIPSCASLVRRNVARSASAQWWLCENRRRDVWAVESGQLGKKEVIFTVAYETLKQRAMQRSPEDHTESSPVVMSAAEHQQDTEAQPTQSKPVNQEGKDKPDAPSQTTTTPTSMSLNPPLDKEPGVQSQAESRENAGKADTDPTAKPSAPPGPAAESDGQGVKKQGKGSSDGRRYVSSRDTMISDMSESEVMDLTSSQISLHCIECHIIFSDLKGKERHMKHSHPAEYEQCILRNSLFACYVCDRHFTNSTELLAHQKAHPDKKPFKCPICSQSFKKSSELTAHKKIHFGQDGYACKDCGKTCKTLTLLKYHQRKHSGETPYVCKDCGKRFPLSKALQKHIDSHSLDGAEVVEVDTVSTAATKTSKADGASRRVYICSVCKATFKSLRTRQQHLITKHKFDAITNPFRAGLQNTPLISPISISQPALLQVEPNGPLQKVDANIDTEQIRKLIESLGNVQKVNKVVILGQVPPNAPPLQVQQVSEPAAMADLNLGPPQTDFTGLKPAGSKTLQLDTLVSPMDQTIILEPITPEGQLETPSFSELGSHVAAEERVELTLIPAEQTERLEEAAIHQNLQKPEISPMNYDPSLCQNEVADLKENLEQTFILELTPALMPAAELEQSQSEPQNGIISSSLVQSTEQETPDPAPSDTVEDAKKAKIPVPPLTPTVELELTSTHSEEQDLSSCPSAPPETIIQAPSESEAKENTHSDTEKVGLDQMPAINEKTKEKDEQDVSEKFPAEDKSSLSTDPQVETPSKLESKEDQQKSELPVSVMSAQELVKVRKRKPARTFFFQGYMHDLVGSIYRDDFQIDAKPAKRQRTKKSCLVVKFGPQGKDKKSKKQKKPEQEQTQTQDNLIKSKTSPKKPPEKVQKVQTPKKTGKGKKDKTENTSSGSDTKSPSTHTPQVKQVKDDAKKNKMKKQKETKEDVVHISKQKPVAMLKKKKAAKILQKDQPKNPKEVKGKKNSTKAQKVHKAEATDSNINQDSLLLLKGHKQPQLKVYKLDTLKTSGPTQEDSPHDSQFSDISKAGGKKKGTRTQKNQKGLSLLSSLQATRQQPQIIPTKPKTTRKRKASLNVETEGVITSKRALECKDCGEKFSEVASLQKHKTTAHIIESPGLTYTNGNIFEGVSGFDLYQLPKEHGGVVRVMNAPTDWDTETEMGELTLEDRDRSVSFPALIPSPSLQIPLQDGEMGIHEHNGDSKTGKEDHFCTSSELQSSSDEPNNTETQSNVTTEASFPPSTEPKGSNTEEPVAPEEDAQEDPRKNLNFQAKVQGIADEDIKEDLLLEVDLVTVGEQEERDDADSQNESKRVYKSNCEITNHKQVGNETRQFSLTCQTVSCSTHQPEVKEEEEETLVQRRKEAVKEVVTGQSRRGELKSDLISKTSSGLEQDDEPDECWIVYEKQLLRSGLETADQEISTKTQPSPEMKTIKDTPPAASLPSVHATVEEAAAFELKSLTAGVDEVMNQRRLQGEEERESDQSPGIILERVISSKQGPTTDREMSSATGRSNQSQAMGRIAENEVQDPEGHEIKVEENSSDTVVVAPTCQNRQSTTGVQPKHHQDIRSILVKEESNSVVNGTMSLHGSRHMRWNVEPVNSENTDIPLTEDGETTRDSSVTPDFNSNQCIFYPVKEEEREVLLGATQTITESSTPEGSANVNPTEYQSADCNAHERRSSPPSYQESVVPGLPSEPSVGDLTDGQAASDSELQNPSDLRDFLLQSSDDEDTSGFELSEPQLDKEAEIMAYFNKNQTSSKQLPHQSYSKSLPNSASHLQAPHDDNRTEKPIDYFSEYFSWDTWVEIASCTNKLSKMPNPVTCREVARFVGIHIAMGTLKFPSARLYWEDLTKVSLIAEAIPLNRFLDLSRMLKLCSFNEPKENVTGRQKGDTPRSSQSLISGHGDSRSSAEPNSSQTDADPLWKVRPLLYRFNEGCRSLKQPGDYAVDQYPVSLTGKIHNNRHSLQSTTLIGLNGLITNLDLELHPAENQDSVEKMVPKGSTLFLCKQELSTPAMLERLLAAGIHGAGRVEGARGHIGDEFVSSDGKLMLRRTHCGFILSTAGNGQRNMVSLIDSFEKAQTSARLSRDLLNLYSTPLTVSLPTCWPQAVLWHLTDAALVNSWLQYRQDYRAASAPMTFMAFRLEVSKALILSSGLDTQDSIPPQPPEEDAHHASEAPSPGLLEESPLPDLTTRYDGTGHWPEQLAEGEGGRCRFGDCQRTSRVLCLKCCVFLCISRNHNCFLNFHNQESSGEEQ</sequence>
<feature type="compositionally biased region" description="Basic and acidic residues" evidence="5">
    <location>
        <begin position="755"/>
        <end position="765"/>
    </location>
</feature>
<dbReference type="InterPro" id="IPR036236">
    <property type="entry name" value="Znf_C2H2_sf"/>
</dbReference>
<dbReference type="Gene3D" id="3.30.160.60">
    <property type="entry name" value="Classic Zinc Finger"/>
    <property type="match status" value="4"/>
</dbReference>
<feature type="region of interest" description="Disordered" evidence="5">
    <location>
        <begin position="1876"/>
        <end position="1913"/>
    </location>
</feature>
<feature type="compositionally biased region" description="Basic and acidic residues" evidence="5">
    <location>
        <begin position="907"/>
        <end position="929"/>
    </location>
</feature>
<feature type="compositionally biased region" description="Polar residues" evidence="5">
    <location>
        <begin position="1753"/>
        <end position="1771"/>
    </location>
</feature>
<dbReference type="InterPro" id="IPR029526">
    <property type="entry name" value="PGBD"/>
</dbReference>
<feature type="region of interest" description="Disordered" evidence="5">
    <location>
        <begin position="1753"/>
        <end position="1781"/>
    </location>
</feature>
<keyword evidence="3" id="KW-0862">Zinc</keyword>
<protein>
    <submittedName>
        <fullName evidence="7">Zinc finger protein 420-like</fullName>
    </submittedName>
</protein>
<feature type="compositionally biased region" description="Basic and acidic residues" evidence="5">
    <location>
        <begin position="1876"/>
        <end position="1886"/>
    </location>
</feature>
<feature type="region of interest" description="Disordered" evidence="5">
    <location>
        <begin position="635"/>
        <end position="770"/>
    </location>
</feature>
<feature type="compositionally biased region" description="Polar residues" evidence="5">
    <location>
        <begin position="1414"/>
        <end position="1423"/>
    </location>
</feature>
<evidence type="ECO:0000259" key="6">
    <source>
        <dbReference type="PROSITE" id="PS50157"/>
    </source>
</evidence>
<reference evidence="7" key="1">
    <citation type="submission" date="2025-08" db="UniProtKB">
        <authorList>
            <consortium name="Ensembl"/>
        </authorList>
    </citation>
    <scope>IDENTIFICATION</scope>
</reference>
<evidence type="ECO:0000256" key="2">
    <source>
        <dbReference type="ARBA" id="ARBA00022771"/>
    </source>
</evidence>
<feature type="region of interest" description="Disordered" evidence="5">
    <location>
        <begin position="1642"/>
        <end position="1710"/>
    </location>
</feature>
<dbReference type="SMART" id="SM00355">
    <property type="entry name" value="ZnF_C2H2"/>
    <property type="match status" value="7"/>
</dbReference>
<dbReference type="Pfam" id="PF13843">
    <property type="entry name" value="DDE_Tnp_1_7"/>
    <property type="match status" value="1"/>
</dbReference>
<reference evidence="7" key="2">
    <citation type="submission" date="2025-09" db="UniProtKB">
        <authorList>
            <consortium name="Ensembl"/>
        </authorList>
    </citation>
    <scope>IDENTIFICATION</scope>
</reference>
<feature type="compositionally biased region" description="Low complexity" evidence="5">
    <location>
        <begin position="102"/>
        <end position="118"/>
    </location>
</feature>
<feature type="domain" description="C2H2-type" evidence="6">
    <location>
        <begin position="321"/>
        <end position="348"/>
    </location>
</feature>
<feature type="compositionally biased region" description="Low complexity" evidence="5">
    <location>
        <begin position="847"/>
        <end position="859"/>
    </location>
</feature>
<dbReference type="Pfam" id="PF00096">
    <property type="entry name" value="zf-C2H2"/>
    <property type="match status" value="4"/>
</dbReference>
<feature type="compositionally biased region" description="Polar residues" evidence="5">
    <location>
        <begin position="1007"/>
        <end position="1023"/>
    </location>
</feature>
<dbReference type="Ensembl" id="ENSPLAT00000010000.1">
    <property type="protein sequence ID" value="ENSPLAP00000004223.1"/>
    <property type="gene ID" value="ENSPLAG00000005888.1"/>
</dbReference>
<keyword evidence="8" id="KW-1185">Reference proteome</keyword>
<feature type="compositionally biased region" description="Basic and acidic residues" evidence="5">
    <location>
        <begin position="130"/>
        <end position="142"/>
    </location>
</feature>
<keyword evidence="1" id="KW-0479">Metal-binding</keyword>
<feature type="compositionally biased region" description="Polar residues" evidence="5">
    <location>
        <begin position="744"/>
        <end position="753"/>
    </location>
</feature>
<dbReference type="GO" id="GO:0008270">
    <property type="term" value="F:zinc ion binding"/>
    <property type="evidence" value="ECO:0007669"/>
    <property type="project" value="UniProtKB-KW"/>
</dbReference>
<evidence type="ECO:0000313" key="7">
    <source>
        <dbReference type="Ensembl" id="ENSPLAP00000004223.1"/>
    </source>
</evidence>
<feature type="compositionally biased region" description="Low complexity" evidence="5">
    <location>
        <begin position="2169"/>
        <end position="2182"/>
    </location>
</feature>
<evidence type="ECO:0000256" key="5">
    <source>
        <dbReference type="SAM" id="MobiDB-lite"/>
    </source>
</evidence>
<feature type="compositionally biased region" description="Polar residues" evidence="5">
    <location>
        <begin position="1490"/>
        <end position="1513"/>
    </location>
</feature>
<dbReference type="FunFam" id="3.30.160.60:FF:002343">
    <property type="entry name" value="Zinc finger protein 33A"/>
    <property type="match status" value="1"/>
</dbReference>
<accession>A0A3B3TUF5</accession>
<feature type="compositionally biased region" description="Polar residues" evidence="5">
    <location>
        <begin position="1642"/>
        <end position="1666"/>
    </location>
</feature>
<feature type="domain" description="C2H2-type" evidence="6">
    <location>
        <begin position="293"/>
        <end position="320"/>
    </location>
</feature>
<keyword evidence="2 4" id="KW-0863">Zinc-finger</keyword>
<feature type="compositionally biased region" description="Polar residues" evidence="5">
    <location>
        <begin position="1901"/>
        <end position="1912"/>
    </location>
</feature>
<feature type="region of interest" description="Disordered" evidence="5">
    <location>
        <begin position="1597"/>
        <end position="1618"/>
    </location>
</feature>
<feature type="compositionally biased region" description="Basic and acidic residues" evidence="5">
    <location>
        <begin position="723"/>
        <end position="743"/>
    </location>
</feature>
<feature type="region of interest" description="Disordered" evidence="5">
    <location>
        <begin position="1174"/>
        <end position="1264"/>
    </location>
</feature>
<dbReference type="STRING" id="48699.ENSPLAP00000004223"/>
<evidence type="ECO:0000256" key="1">
    <source>
        <dbReference type="ARBA" id="ARBA00022723"/>
    </source>
</evidence>
<feature type="domain" description="C2H2-type" evidence="6">
    <location>
        <begin position="237"/>
        <end position="264"/>
    </location>
</feature>
<feature type="compositionally biased region" description="Basic residues" evidence="5">
    <location>
        <begin position="962"/>
        <end position="971"/>
    </location>
</feature>
<feature type="region of interest" description="Disordered" evidence="5">
    <location>
        <begin position="1007"/>
        <end position="1042"/>
    </location>
</feature>
<evidence type="ECO:0000256" key="4">
    <source>
        <dbReference type="PROSITE-ProRule" id="PRU00042"/>
    </source>
</evidence>
<dbReference type="SUPFAM" id="SSF57667">
    <property type="entry name" value="beta-beta-alpha zinc fingers"/>
    <property type="match status" value="2"/>
</dbReference>
<dbReference type="GeneTree" id="ENSGT00940000166443"/>
<feature type="compositionally biased region" description="Basic and acidic residues" evidence="5">
    <location>
        <begin position="948"/>
        <end position="961"/>
    </location>
</feature>
<feature type="compositionally biased region" description="Polar residues" evidence="5">
    <location>
        <begin position="1209"/>
        <end position="1248"/>
    </location>
</feature>
<feature type="region of interest" description="Disordered" evidence="5">
    <location>
        <begin position="2150"/>
        <end position="2196"/>
    </location>
</feature>
<dbReference type="PANTHER" id="PTHR47272:SF2">
    <property type="entry name" value="PIGGYBAC TRANSPOSABLE ELEMENT-DERIVED PROTEIN 3-LIKE"/>
    <property type="match status" value="1"/>
</dbReference>
<feature type="compositionally biased region" description="Basic and acidic residues" evidence="5">
    <location>
        <begin position="1191"/>
        <end position="1208"/>
    </location>
</feature>
<organism evidence="7 8">
    <name type="scientific">Poecilia latipinna</name>
    <name type="common">sailfin molly</name>
    <dbReference type="NCBI Taxonomy" id="48699"/>
    <lineage>
        <taxon>Eukaryota</taxon>
        <taxon>Metazoa</taxon>
        <taxon>Chordata</taxon>
        <taxon>Craniata</taxon>
        <taxon>Vertebrata</taxon>
        <taxon>Euteleostomi</taxon>
        <taxon>Actinopterygii</taxon>
        <taxon>Neopterygii</taxon>
        <taxon>Teleostei</taxon>
        <taxon>Neoteleostei</taxon>
        <taxon>Acanthomorphata</taxon>
        <taxon>Ovalentaria</taxon>
        <taxon>Atherinomorphae</taxon>
        <taxon>Cyprinodontiformes</taxon>
        <taxon>Poeciliidae</taxon>
        <taxon>Poeciliinae</taxon>
        <taxon>Poecilia</taxon>
    </lineage>
</organism>
<dbReference type="FunFam" id="3.30.160.60:FF:000065">
    <property type="entry name" value="B-cell CLL/lymphoma 6, member B"/>
    <property type="match status" value="1"/>
</dbReference>
<feature type="compositionally biased region" description="Polar residues" evidence="5">
    <location>
        <begin position="82"/>
        <end position="92"/>
    </location>
</feature>
<evidence type="ECO:0000313" key="8">
    <source>
        <dbReference type="Proteomes" id="UP000261500"/>
    </source>
</evidence>